<dbReference type="EMBL" id="LC009516">
    <property type="protein sequence ID" value="BAQ94507.1"/>
    <property type="molecule type" value="mRNA"/>
</dbReference>
<feature type="chain" id="PRO_5002418259" evidence="1">
    <location>
        <begin position="19"/>
        <end position="184"/>
    </location>
</feature>
<proteinExistence type="evidence at transcript level"/>
<accession>A0A0E4AVG3</accession>
<sequence>MLPLMCVFATGFLGLITATEVQDVSTCRNSLLLRNNVNAKLIEFASEKTWSYKYVPDFENNKDLTSMSLIISPTTSPANSYLLHTIYRIKNYKINPPVDDTVFLDTNGEIVSSTVSGGQPKYKYAIIDYQPGKSAYIYKCTTEQGIDGPDHRYILSLDDFTEEEQKKIEEDDAKYEWIGKIIKV</sequence>
<evidence type="ECO:0000313" key="2">
    <source>
        <dbReference type="EMBL" id="BAQ94507.1"/>
    </source>
</evidence>
<reference evidence="2" key="1">
    <citation type="submission" date="2014-11" db="EMBL/GenBank/DDBJ databases">
        <title>Proteome analysis of the watery saliva secreted by the green rice leafhopper, Nephotettix cincticeps.</title>
        <authorList>
            <person name="Hattori M."/>
            <person name="Komatsu S."/>
            <person name="Noda H."/>
            <person name="Matsumoto Y."/>
        </authorList>
    </citation>
    <scope>NUCLEOTIDE SEQUENCE</scope>
</reference>
<name>A0A0E4AVG3_NEPCI</name>
<gene>
    <name evidence="2" type="primary">NcSP23</name>
</gene>
<feature type="signal peptide" evidence="1">
    <location>
        <begin position="1"/>
        <end position="18"/>
    </location>
</feature>
<evidence type="ECO:0000256" key="1">
    <source>
        <dbReference type="SAM" id="SignalP"/>
    </source>
</evidence>
<dbReference type="AlphaFoldDB" id="A0A0E4AVG3"/>
<keyword evidence="1" id="KW-0732">Signal</keyword>
<organism evidence="2">
    <name type="scientific">Nephotettix cincticeps</name>
    <name type="common">Green rice leafhopper</name>
    <name type="synonym">Selenocephalus cincticeps</name>
    <dbReference type="NCBI Taxonomy" id="94400"/>
    <lineage>
        <taxon>Eukaryota</taxon>
        <taxon>Metazoa</taxon>
        <taxon>Ecdysozoa</taxon>
        <taxon>Arthropoda</taxon>
        <taxon>Hexapoda</taxon>
        <taxon>Insecta</taxon>
        <taxon>Pterygota</taxon>
        <taxon>Neoptera</taxon>
        <taxon>Paraneoptera</taxon>
        <taxon>Hemiptera</taxon>
        <taxon>Auchenorrhyncha</taxon>
        <taxon>Membracoidea</taxon>
        <taxon>Cicadellidae</taxon>
        <taxon>Deltocephalinae</taxon>
        <taxon>Chiasmini</taxon>
        <taxon>Nephotettix</taxon>
    </lineage>
</organism>
<protein>
    <submittedName>
        <fullName evidence="2">NcSP23 protein</fullName>
    </submittedName>
</protein>